<evidence type="ECO:0000256" key="3">
    <source>
        <dbReference type="ARBA" id="ARBA00023212"/>
    </source>
</evidence>
<dbReference type="Gene3D" id="3.30.920.20">
    <property type="entry name" value="Gas2-like domain"/>
    <property type="match status" value="1"/>
</dbReference>
<evidence type="ECO:0000256" key="4">
    <source>
        <dbReference type="SAM" id="MobiDB-lite"/>
    </source>
</evidence>
<feature type="region of interest" description="Disordered" evidence="4">
    <location>
        <begin position="490"/>
        <end position="714"/>
    </location>
</feature>
<feature type="region of interest" description="Disordered" evidence="4">
    <location>
        <begin position="1029"/>
        <end position="1241"/>
    </location>
</feature>
<feature type="compositionally biased region" description="Acidic residues" evidence="4">
    <location>
        <begin position="1408"/>
        <end position="1417"/>
    </location>
</feature>
<evidence type="ECO:0000259" key="5">
    <source>
        <dbReference type="PROSITE" id="PS51460"/>
    </source>
</evidence>
<feature type="compositionally biased region" description="Basic and acidic residues" evidence="4">
    <location>
        <begin position="1501"/>
        <end position="1535"/>
    </location>
</feature>
<dbReference type="PROSITE" id="PS51460">
    <property type="entry name" value="GAR"/>
    <property type="match status" value="1"/>
</dbReference>
<comment type="subcellular location">
    <subcellularLocation>
        <location evidence="1">Cytoplasm</location>
        <location evidence="1">Cytoskeleton</location>
    </subcellularLocation>
</comment>
<feature type="compositionally biased region" description="Basic and acidic residues" evidence="4">
    <location>
        <begin position="597"/>
        <end position="611"/>
    </location>
</feature>
<feature type="compositionally biased region" description="Polar residues" evidence="4">
    <location>
        <begin position="490"/>
        <end position="508"/>
    </location>
</feature>
<feature type="compositionally biased region" description="Polar residues" evidence="4">
    <location>
        <begin position="1029"/>
        <end position="1051"/>
    </location>
</feature>
<reference evidence="6 7" key="1">
    <citation type="submission" date="2017-03" db="EMBL/GenBank/DDBJ databases">
        <title>Genomes of endolithic fungi from Antarctica.</title>
        <authorList>
            <person name="Coleine C."/>
            <person name="Masonjones S."/>
            <person name="Stajich J.E."/>
        </authorList>
    </citation>
    <scope>NUCLEOTIDE SEQUENCE [LARGE SCALE GENOMIC DNA]</scope>
    <source>
        <strain evidence="6 7">CCFEE 5311</strain>
    </source>
</reference>
<feature type="compositionally biased region" description="Basic and acidic residues" evidence="4">
    <location>
        <begin position="362"/>
        <end position="373"/>
    </location>
</feature>
<feature type="compositionally biased region" description="Polar residues" evidence="4">
    <location>
        <begin position="1463"/>
        <end position="1493"/>
    </location>
</feature>
<keyword evidence="2" id="KW-0963">Cytoplasm</keyword>
<gene>
    <name evidence="6" type="ORF">B0A54_04958</name>
</gene>
<feature type="region of interest" description="Disordered" evidence="4">
    <location>
        <begin position="362"/>
        <end position="478"/>
    </location>
</feature>
<dbReference type="STRING" id="329885.A0A4U0V611"/>
<feature type="compositionally biased region" description="Low complexity" evidence="4">
    <location>
        <begin position="1087"/>
        <end position="1102"/>
    </location>
</feature>
<comment type="caution">
    <text evidence="6">The sequence shown here is derived from an EMBL/GenBank/DDBJ whole genome shotgun (WGS) entry which is preliminary data.</text>
</comment>
<name>A0A4U0V611_9PEZI</name>
<feature type="domain" description="GAR" evidence="5">
    <location>
        <begin position="1246"/>
        <end position="1321"/>
    </location>
</feature>
<feature type="compositionally biased region" description="Basic and acidic residues" evidence="4">
    <location>
        <begin position="567"/>
        <end position="576"/>
    </location>
</feature>
<dbReference type="OrthoDB" id="5409589at2759"/>
<feature type="region of interest" description="Disordered" evidence="4">
    <location>
        <begin position="1"/>
        <end position="43"/>
    </location>
</feature>
<dbReference type="InterPro" id="IPR036534">
    <property type="entry name" value="GAR_dom_sf"/>
</dbReference>
<dbReference type="EMBL" id="NAJP01000016">
    <property type="protein sequence ID" value="TKA44191.1"/>
    <property type="molecule type" value="Genomic_DNA"/>
</dbReference>
<feature type="compositionally biased region" description="Low complexity" evidence="4">
    <location>
        <begin position="1"/>
        <end position="19"/>
    </location>
</feature>
<dbReference type="SUPFAM" id="SSF143575">
    <property type="entry name" value="GAS2 domain-like"/>
    <property type="match status" value="1"/>
</dbReference>
<feature type="compositionally biased region" description="Polar residues" evidence="4">
    <location>
        <begin position="577"/>
        <end position="593"/>
    </location>
</feature>
<dbReference type="InterPro" id="IPR003108">
    <property type="entry name" value="GAR_dom"/>
</dbReference>
<evidence type="ECO:0000256" key="2">
    <source>
        <dbReference type="ARBA" id="ARBA00022490"/>
    </source>
</evidence>
<feature type="compositionally biased region" description="Basic and acidic residues" evidence="4">
    <location>
        <begin position="430"/>
        <end position="449"/>
    </location>
</feature>
<evidence type="ECO:0000256" key="1">
    <source>
        <dbReference type="ARBA" id="ARBA00004245"/>
    </source>
</evidence>
<feature type="compositionally biased region" description="Basic and acidic residues" evidence="4">
    <location>
        <begin position="1392"/>
        <end position="1407"/>
    </location>
</feature>
<dbReference type="Pfam" id="PF02187">
    <property type="entry name" value="GAS2"/>
    <property type="match status" value="1"/>
</dbReference>
<dbReference type="Proteomes" id="UP000310066">
    <property type="component" value="Unassembled WGS sequence"/>
</dbReference>
<feature type="compositionally biased region" description="Low complexity" evidence="4">
    <location>
        <begin position="1431"/>
        <end position="1462"/>
    </location>
</feature>
<feature type="compositionally biased region" description="Polar residues" evidence="4">
    <location>
        <begin position="464"/>
        <end position="473"/>
    </location>
</feature>
<feature type="compositionally biased region" description="Basic and acidic residues" evidence="4">
    <location>
        <begin position="395"/>
        <end position="404"/>
    </location>
</feature>
<protein>
    <recommendedName>
        <fullName evidence="5">GAR domain-containing protein</fullName>
    </recommendedName>
</protein>
<organism evidence="6 7">
    <name type="scientific">Friedmanniomyces endolithicus</name>
    <dbReference type="NCBI Taxonomy" id="329885"/>
    <lineage>
        <taxon>Eukaryota</taxon>
        <taxon>Fungi</taxon>
        <taxon>Dikarya</taxon>
        <taxon>Ascomycota</taxon>
        <taxon>Pezizomycotina</taxon>
        <taxon>Dothideomycetes</taxon>
        <taxon>Dothideomycetidae</taxon>
        <taxon>Mycosphaerellales</taxon>
        <taxon>Teratosphaeriaceae</taxon>
        <taxon>Friedmanniomyces</taxon>
    </lineage>
</organism>
<feature type="region of interest" description="Disordered" evidence="4">
    <location>
        <begin position="726"/>
        <end position="886"/>
    </location>
</feature>
<sequence>MALRNPSINPPLLSSSSSRPRLHSRSPSRSPIRQPRDFDPLLRDLSPTTTLRAFSAADGSASKHDSAQSALAHSFETASTSERALGVKAAQTCLDLRSWTRELESWGAEWTGTFEVPELARKRMRMSGMSTLSARTVGVEGEVEGEEEYWGSLPGKTVLMFERRAEEIGLEVERSDVEELKAFVLSAHGQAGDERVDVEDGIGVIGAHTDLRRIDDFTALITATILQALPYLSRVHSMLDVWSIRLSVLRQTPSYLRDLKQARTDLDHGWAAIAVSPSSGSVSVSSANFTRDNMHEMKNIIDQQVNSLGKRLDSFLDDLEGREETVPETWIGDFETLESAYGNWVVQAERKVLENEWRVAREEQERDVERAKAQEALTGSQLEGEPRVSSSLFDVEDHSRDRDSPVMPSSRPTSGVFDLPILEPMLDFPRPFDEPREDSLTLPKGDSKQIQHPQAGSDFPAASPTLQPPQIASPTKRHARHMPIVIDYSNPEQVHPSQPQQDASPLESSQKENADPSHHSTSPLTNMSKKRTAFSNGDVERAESLQRQVKSPVRSFEHASNAFTRLFKRDSREKTPEQLQSRSNSHRSTVSQNSSGSKRDSGSRRKSDKSTDGMIWGGRKYGSTGSTVVAEAASGTGSKRASLDPREAYGQSRSGSQRSSDLRGATVDAVPISLPRQKSFQKEHMDMPGGFRSRSSSNGSHMTARGSITPGRLDFDGLQKRLEGLPEVAAPVETYQPSGRRLSSPLRSLQEENGSGDKAAKKEGRGQEYPADWPLASPPETVAGSPIKEVPGTFLEDESITEETEKQEEEEGSDPDTNNLRAPLDTNAFDRIFVSSLPPTPEPELGGNPLARSAPPPSERRRSTLGSIGGSLRDAKKNQVPTLDESMLGAEEDRWNAMAPVEPRVKSVGIINAGRSVDEVRDGGYLNGQPEPLAPLRMSRTNSSTIARAQGRNGSTPTSPLPLKLLIPGSPTVVGASLSTGATNDNERPAIAKHHLLHRASVASIESHPRSALRSIELPLHTRRISQGSAISVSTPVSNTQTPVDRSTTSAARRLPGSPTPLNYKDLVVFPTPPGFHANGNENENGSRSVSPVSPISRPQSSGRTQPGGTPSEKRGHQHGSESPVSARSDNEEDSPAPLNTAMRKRQTKARNGPTKGAAVSTPSSKRTKKPATPLKPGEDSFDRHVSDVLDRLPSQAIKFRPRPGAVTPSHQRTSEPRNYSGPRPNGGGARIASRTGADTPASTVCGGLTLAPADPSPRKSAAAAATAADEVKLYHLRQAGREEPIKLFVRLVGEGERVMVRVGGGWADLAEYLRQYAEHHGSRTVSGGGGVEVMNAGESGRKVSGSATNGAGNGNGEVGGRVRGTPVTPATGAGAARPGSSSRAGEMNWFKLDDHSPSTDTHKTHNDDDDDDDDNEDVGKTFLKSPPHATTTTTTTDLATPKSTTSTTVPRPGSSRSRPSTADSTSHPNNSIRPNSRGQPQALRSANNNSKRSAAGGDLPEQKARWVEGMIEKAKAASAEKRGGGDKDGEKGRGFGELGRVGGTRRMIFKQGSAGAGLGKAEGGS</sequence>
<feature type="compositionally biased region" description="Basic and acidic residues" evidence="4">
    <location>
        <begin position="1177"/>
        <end position="1191"/>
    </location>
</feature>
<keyword evidence="3" id="KW-0206">Cytoskeleton</keyword>
<dbReference type="GO" id="GO:0008017">
    <property type="term" value="F:microtubule binding"/>
    <property type="evidence" value="ECO:0007669"/>
    <property type="project" value="InterPro"/>
</dbReference>
<dbReference type="GO" id="GO:0005856">
    <property type="term" value="C:cytoskeleton"/>
    <property type="evidence" value="ECO:0007669"/>
    <property type="project" value="UniProtKB-SubCell"/>
</dbReference>
<evidence type="ECO:0000313" key="7">
    <source>
        <dbReference type="Proteomes" id="UP000310066"/>
    </source>
</evidence>
<feature type="compositionally biased region" description="Low complexity" evidence="4">
    <location>
        <begin position="1364"/>
        <end position="1386"/>
    </location>
</feature>
<accession>A0A4U0V611</accession>
<feature type="compositionally biased region" description="Low complexity" evidence="4">
    <location>
        <begin position="689"/>
        <end position="700"/>
    </location>
</feature>
<feature type="compositionally biased region" description="Basic and acidic residues" evidence="4">
    <location>
        <begin position="509"/>
        <end position="518"/>
    </location>
</feature>
<evidence type="ECO:0000313" key="6">
    <source>
        <dbReference type="EMBL" id="TKA44191.1"/>
    </source>
</evidence>
<feature type="compositionally biased region" description="Acidic residues" evidence="4">
    <location>
        <begin position="795"/>
        <end position="814"/>
    </location>
</feature>
<feature type="compositionally biased region" description="Low complexity" evidence="4">
    <location>
        <begin position="650"/>
        <end position="659"/>
    </location>
</feature>
<feature type="region of interest" description="Disordered" evidence="4">
    <location>
        <begin position="1322"/>
        <end position="1544"/>
    </location>
</feature>
<feature type="compositionally biased region" description="Gly residues" evidence="4">
    <location>
        <begin position="1352"/>
        <end position="1363"/>
    </location>
</feature>
<proteinExistence type="predicted"/>